<evidence type="ECO:0000256" key="3">
    <source>
        <dbReference type="ARBA" id="ARBA00034497"/>
    </source>
</evidence>
<sequence length="802" mass="89191">WISVAWQINAANVDFSGKRLQQSAACRAPGLYPKGTMSGREGGKKKPLKQPKKDQRELDDDDVAQKQKLKEQQKALQEAKAKASQKGPLMHSFNLDPESNSCLDEGDLLVAVATLVTEGRIPGPDAANPKAKDFHEGPHCNLLTGTNRNHQCDDANLLCERFQRNRDIILNVFKQGGPFCIEVLFTCTCKPLGKLDADHLANTVLLEQWHFSAGPNRGSSAITFNINQLLSAIRSQLYFSQITAWLVTQNKSAPLTADNFRYRLSSPEGLLAPLTFSLTASRHEFPSTDLGNGTALSITFSSAPRLSAKPHLDCWHNAMELKKELVDDRMHTSCTVKGKHCCEEIEDPDKHRTYGGKRSKAADNAKNYLDLGKQIEEAKQDLERHTRPHERRHNLNDLKTVQDKGQLLLDAIERSGKRNHTNKVRCAETQTWPLSECDKYNCDMSESDTFSCRQKNNLNMHVDNSHCDSPVLIKQASGARKKITFERNESLVDQSQSTNEPNIPAAHDQAKCRRNLGNSTPAAFHVRTGLPLCSSPAPARKGQTRFDFDSSLTSVSAINSALFSSSLSTDEESESEGGIASPCSPEIYTGLKKVLTPVYRQKGRPTSLLGTFEESVLNGRLEPVSTVHGFTAELGASGSFVPKHIFVPVTAFFYALGDQDRLSTPYLGHISLGKKGYNVPKVGTVQVTLFNPLGTVVKMFVLPYDLADMPPNSQTFIRQRTLYMPSGLGSCEADFTPKWLRFVIHIRFMSSKSGKIYLHSDIRMIIMKKADMDTATALDMEKNYEMRSFSHMPTSPRYSPRK</sequence>
<dbReference type="SMART" id="SM01177">
    <property type="entry name" value="DUF4210"/>
    <property type="match status" value="1"/>
</dbReference>
<accession>U4U305</accession>
<comment type="similarity">
    <text evidence="3">Belongs to the ATOS family.</text>
</comment>
<name>U4U305_DENPD</name>
<evidence type="ECO:0000259" key="5">
    <source>
        <dbReference type="SMART" id="SM01177"/>
    </source>
</evidence>
<dbReference type="Pfam" id="PF13915">
    <property type="entry name" value="DUF4210"/>
    <property type="match status" value="1"/>
</dbReference>
<evidence type="ECO:0000256" key="2">
    <source>
        <dbReference type="ARBA" id="ARBA00031894"/>
    </source>
</evidence>
<protein>
    <recommendedName>
        <fullName evidence="1">Translation machinery-associated protein 7 homolog</fullName>
    </recommendedName>
    <alternativeName>
        <fullName evidence="2">Coiled-coil domain-containing protein 72 homolog</fullName>
    </alternativeName>
</protein>
<evidence type="ECO:0000256" key="4">
    <source>
        <dbReference type="SAM" id="MobiDB-lite"/>
    </source>
</evidence>
<reference evidence="6 7" key="1">
    <citation type="journal article" date="2013" name="Genome Biol.">
        <title>Draft genome of the mountain pine beetle, Dendroctonus ponderosae Hopkins, a major forest pest.</title>
        <authorList>
            <person name="Keeling C.I."/>
            <person name="Yuen M.M."/>
            <person name="Liao N.Y."/>
            <person name="Docking T.R."/>
            <person name="Chan S.K."/>
            <person name="Taylor G.A."/>
            <person name="Palmquist D.L."/>
            <person name="Jackman S.D."/>
            <person name="Nguyen A."/>
            <person name="Li M."/>
            <person name="Henderson H."/>
            <person name="Janes J.K."/>
            <person name="Zhao Y."/>
            <person name="Pandoh P."/>
            <person name="Moore R."/>
            <person name="Sperling F.A."/>
            <person name="Huber D.P."/>
            <person name="Birol I."/>
            <person name="Jones S.J."/>
            <person name="Bohlmann J."/>
        </authorList>
    </citation>
    <scope>NUCLEOTIDE SEQUENCE</scope>
</reference>
<evidence type="ECO:0000256" key="1">
    <source>
        <dbReference type="ARBA" id="ARBA00015581"/>
    </source>
</evidence>
<feature type="non-terminal residue" evidence="6">
    <location>
        <position position="1"/>
    </location>
</feature>
<feature type="region of interest" description="Disordered" evidence="4">
    <location>
        <begin position="29"/>
        <end position="90"/>
    </location>
</feature>
<dbReference type="PANTHER" id="PTHR13199:SF11">
    <property type="entry name" value="PROTEIN ATOSSA"/>
    <property type="match status" value="1"/>
</dbReference>
<dbReference type="Pfam" id="PF13889">
    <property type="entry name" value="Chromosome_seg"/>
    <property type="match status" value="1"/>
</dbReference>
<dbReference type="Pfam" id="PF09072">
    <property type="entry name" value="TMA7"/>
    <property type="match status" value="1"/>
</dbReference>
<dbReference type="InterPro" id="IPR025261">
    <property type="entry name" value="Atos-like_cons_dom"/>
</dbReference>
<dbReference type="OrthoDB" id="8625101at2759"/>
<gene>
    <name evidence="6" type="ORF">D910_05666</name>
</gene>
<dbReference type="InterPro" id="IPR015157">
    <property type="entry name" value="TMA7"/>
</dbReference>
<dbReference type="InterPro" id="IPR033473">
    <property type="entry name" value="Atos-like_C"/>
</dbReference>
<dbReference type="Proteomes" id="UP000030742">
    <property type="component" value="Unassembled WGS sequence"/>
</dbReference>
<feature type="compositionally biased region" description="Basic and acidic residues" evidence="4">
    <location>
        <begin position="63"/>
        <end position="81"/>
    </location>
</feature>
<evidence type="ECO:0000313" key="7">
    <source>
        <dbReference type="Proteomes" id="UP000030742"/>
    </source>
</evidence>
<dbReference type="EMBL" id="KB632046">
    <property type="protein sequence ID" value="ERL88279.1"/>
    <property type="molecule type" value="Genomic_DNA"/>
</dbReference>
<proteinExistence type="inferred from homology"/>
<dbReference type="PANTHER" id="PTHR13199">
    <property type="entry name" value="GH03947P"/>
    <property type="match status" value="1"/>
</dbReference>
<feature type="domain" description="Atos-like conserved" evidence="5">
    <location>
        <begin position="608"/>
        <end position="667"/>
    </location>
</feature>
<evidence type="ECO:0000313" key="6">
    <source>
        <dbReference type="EMBL" id="ERL88279.1"/>
    </source>
</evidence>
<organism evidence="6 7">
    <name type="scientific">Dendroctonus ponderosae</name>
    <name type="common">Mountain pine beetle</name>
    <dbReference type="NCBI Taxonomy" id="77166"/>
    <lineage>
        <taxon>Eukaryota</taxon>
        <taxon>Metazoa</taxon>
        <taxon>Ecdysozoa</taxon>
        <taxon>Arthropoda</taxon>
        <taxon>Hexapoda</taxon>
        <taxon>Insecta</taxon>
        <taxon>Pterygota</taxon>
        <taxon>Neoptera</taxon>
        <taxon>Endopterygota</taxon>
        <taxon>Coleoptera</taxon>
        <taxon>Polyphaga</taxon>
        <taxon>Cucujiformia</taxon>
        <taxon>Curculionidae</taxon>
        <taxon>Scolytinae</taxon>
        <taxon>Dendroctonus</taxon>
    </lineage>
</organism>
<dbReference type="AlphaFoldDB" id="U4U305"/>
<dbReference type="InterPro" id="IPR051506">
    <property type="entry name" value="ATOS_Transcription_Regulators"/>
</dbReference>